<accession>A0A2P2GKS9</accession>
<evidence type="ECO:0000259" key="4">
    <source>
        <dbReference type="PROSITE" id="PS50043"/>
    </source>
</evidence>
<dbReference type="SMART" id="SM00421">
    <property type="entry name" value="HTH_LUXR"/>
    <property type="match status" value="1"/>
</dbReference>
<dbReference type="GO" id="GO:0003677">
    <property type="term" value="F:DNA binding"/>
    <property type="evidence" value="ECO:0007669"/>
    <property type="project" value="UniProtKB-KW"/>
</dbReference>
<evidence type="ECO:0000256" key="2">
    <source>
        <dbReference type="ARBA" id="ARBA00023125"/>
    </source>
</evidence>
<dbReference type="InterPro" id="IPR000792">
    <property type="entry name" value="Tscrpt_reg_LuxR_C"/>
</dbReference>
<dbReference type="CDD" id="cd06170">
    <property type="entry name" value="LuxR_C_like"/>
    <property type="match status" value="1"/>
</dbReference>
<dbReference type="RefSeq" id="WP_046909270.1">
    <property type="nucleotide sequence ID" value="NZ_BAAAXG010000009.1"/>
</dbReference>
<protein>
    <recommendedName>
        <fullName evidence="4">HTH luxR-type domain-containing protein</fullName>
    </recommendedName>
</protein>
<comment type="caution">
    <text evidence="5">The sequence shown here is derived from an EMBL/GenBank/DDBJ whole genome shotgun (WGS) entry which is preliminary data.</text>
</comment>
<proteinExistence type="predicted"/>
<dbReference type="EMBL" id="LAQS01000030">
    <property type="protein sequence ID" value="KKZ72108.1"/>
    <property type="molecule type" value="Genomic_DNA"/>
</dbReference>
<name>A0A2P2GKS9_STREW</name>
<evidence type="ECO:0000256" key="1">
    <source>
        <dbReference type="ARBA" id="ARBA00023015"/>
    </source>
</evidence>
<dbReference type="PANTHER" id="PTHR44688">
    <property type="entry name" value="DNA-BINDING TRANSCRIPTIONAL ACTIVATOR DEVR_DOSR"/>
    <property type="match status" value="1"/>
</dbReference>
<reference evidence="5 6" key="1">
    <citation type="submission" date="2015-05" db="EMBL/GenBank/DDBJ databases">
        <title>Draft Genome assembly of Streptomyces showdoensis.</title>
        <authorList>
            <person name="Thapa K.K."/>
            <person name="Metsa-Ketela M."/>
        </authorList>
    </citation>
    <scope>NUCLEOTIDE SEQUENCE [LARGE SCALE GENOMIC DNA]</scope>
    <source>
        <strain evidence="5 6">ATCC 15227</strain>
    </source>
</reference>
<sequence length="81" mass="8931">MGAPHLSPRQLDILRLTANGYTDQATARRLGLSIHTVRDQWRWGIRPRLGAANHSHAVALAFSAGLLTESDVHQHRQESAA</sequence>
<dbReference type="AlphaFoldDB" id="A0A2P2GKS9"/>
<dbReference type="InterPro" id="IPR016032">
    <property type="entry name" value="Sig_transdc_resp-reg_C-effctor"/>
</dbReference>
<dbReference type="PROSITE" id="PS50043">
    <property type="entry name" value="HTH_LUXR_2"/>
    <property type="match status" value="1"/>
</dbReference>
<feature type="domain" description="HTH luxR-type" evidence="4">
    <location>
        <begin position="1"/>
        <end position="65"/>
    </location>
</feature>
<evidence type="ECO:0000256" key="3">
    <source>
        <dbReference type="ARBA" id="ARBA00023163"/>
    </source>
</evidence>
<dbReference type="InterPro" id="IPR036388">
    <property type="entry name" value="WH-like_DNA-bd_sf"/>
</dbReference>
<evidence type="ECO:0000313" key="5">
    <source>
        <dbReference type="EMBL" id="KKZ72108.1"/>
    </source>
</evidence>
<dbReference type="SUPFAM" id="SSF46894">
    <property type="entry name" value="C-terminal effector domain of the bipartite response regulators"/>
    <property type="match status" value="1"/>
</dbReference>
<evidence type="ECO:0000313" key="6">
    <source>
        <dbReference type="Proteomes" id="UP000265325"/>
    </source>
</evidence>
<dbReference type="Pfam" id="PF00196">
    <property type="entry name" value="GerE"/>
    <property type="match status" value="1"/>
</dbReference>
<dbReference type="PANTHER" id="PTHR44688:SF16">
    <property type="entry name" value="DNA-BINDING TRANSCRIPTIONAL ACTIVATOR DEVR_DOSR"/>
    <property type="match status" value="1"/>
</dbReference>
<keyword evidence="3" id="KW-0804">Transcription</keyword>
<keyword evidence="2" id="KW-0238">DNA-binding</keyword>
<dbReference type="GO" id="GO:0006355">
    <property type="term" value="P:regulation of DNA-templated transcription"/>
    <property type="evidence" value="ECO:0007669"/>
    <property type="project" value="InterPro"/>
</dbReference>
<keyword evidence="1" id="KW-0805">Transcription regulation</keyword>
<keyword evidence="6" id="KW-1185">Reference proteome</keyword>
<gene>
    <name evidence="5" type="ORF">VO63_20245</name>
</gene>
<dbReference type="Proteomes" id="UP000265325">
    <property type="component" value="Unassembled WGS sequence"/>
</dbReference>
<dbReference type="Gene3D" id="1.10.10.10">
    <property type="entry name" value="Winged helix-like DNA-binding domain superfamily/Winged helix DNA-binding domain"/>
    <property type="match status" value="1"/>
</dbReference>
<organism evidence="5 6">
    <name type="scientific">Streptomyces showdoensis</name>
    <dbReference type="NCBI Taxonomy" id="68268"/>
    <lineage>
        <taxon>Bacteria</taxon>
        <taxon>Bacillati</taxon>
        <taxon>Actinomycetota</taxon>
        <taxon>Actinomycetes</taxon>
        <taxon>Kitasatosporales</taxon>
        <taxon>Streptomycetaceae</taxon>
        <taxon>Streptomyces</taxon>
    </lineage>
</organism>